<dbReference type="Gene3D" id="1.20.1050.10">
    <property type="match status" value="1"/>
</dbReference>
<accession>A0A318ECQ7</accession>
<evidence type="ECO:0000313" key="3">
    <source>
        <dbReference type="Proteomes" id="UP000248330"/>
    </source>
</evidence>
<dbReference type="InterPro" id="IPR036249">
    <property type="entry name" value="Thioredoxin-like_sf"/>
</dbReference>
<feature type="domain" description="GST N-terminal" evidence="1">
    <location>
        <begin position="7"/>
        <end position="84"/>
    </location>
</feature>
<dbReference type="Pfam" id="PF13410">
    <property type="entry name" value="GST_C_2"/>
    <property type="match status" value="1"/>
</dbReference>
<dbReference type="OrthoDB" id="7054557at2"/>
<dbReference type="Gene3D" id="3.40.30.10">
    <property type="entry name" value="Glutaredoxin"/>
    <property type="match status" value="1"/>
</dbReference>
<dbReference type="EMBL" id="QICN01000002">
    <property type="protein sequence ID" value="PXV70261.1"/>
    <property type="molecule type" value="Genomic_DNA"/>
</dbReference>
<gene>
    <name evidence="2" type="ORF">C8D93_102113</name>
</gene>
<dbReference type="Proteomes" id="UP000248330">
    <property type="component" value="Unassembled WGS sequence"/>
</dbReference>
<evidence type="ECO:0000313" key="2">
    <source>
        <dbReference type="EMBL" id="PXV70261.1"/>
    </source>
</evidence>
<sequence length="342" mass="38094">MTQPLTLIGNEGSPYSRKLRAVLRYRRIAHVWVVGNGPEYVAPPPVPVQVIPVLVWHDATGAMREAAVDSTPLIARLEREYAQRSLLPPDPVVAFLSALVEDYGDEWCTKFMFHYRWADAAGIDWARRQLMRQIDPAVPAAQLERFAQWFGDRQIGRREIVGSSDATAAMLEAGYRRLLGMLESLLEQRRFLFGERPAAGDFGLYGQLTQLCAFDPGSARLAEREAPRVVAWTARCEDLSGWRVDDAQWLDRDTVLVTLGPLLAEIGGSYVPFLLANAQARAEGGEWVECAVQGGRWRQKVFAYQVKCLNALRAQAAALDDDDRAWLAQALRGSGCEVLLAP</sequence>
<keyword evidence="3" id="KW-1185">Reference proteome</keyword>
<protein>
    <submittedName>
        <fullName evidence="2">Glutathione S-transferase</fullName>
    </submittedName>
</protein>
<dbReference type="Pfam" id="PF13417">
    <property type="entry name" value="GST_N_3"/>
    <property type="match status" value="1"/>
</dbReference>
<dbReference type="InterPro" id="IPR004045">
    <property type="entry name" value="Glutathione_S-Trfase_N"/>
</dbReference>
<dbReference type="GO" id="GO:0016740">
    <property type="term" value="F:transferase activity"/>
    <property type="evidence" value="ECO:0007669"/>
    <property type="project" value="UniProtKB-KW"/>
</dbReference>
<keyword evidence="2" id="KW-0808">Transferase</keyword>
<dbReference type="SUPFAM" id="SSF47616">
    <property type="entry name" value="GST C-terminal domain-like"/>
    <property type="match status" value="1"/>
</dbReference>
<reference evidence="2 3" key="1">
    <citation type="submission" date="2018-04" db="EMBL/GenBank/DDBJ databases">
        <title>Genomic Encyclopedia of Type Strains, Phase IV (KMG-IV): sequencing the most valuable type-strain genomes for metagenomic binning, comparative biology and taxonomic classification.</title>
        <authorList>
            <person name="Goeker M."/>
        </authorList>
    </citation>
    <scope>NUCLEOTIDE SEQUENCE [LARGE SCALE GENOMIC DNA]</scope>
    <source>
        <strain evidence="2 3">DSM 104150</strain>
    </source>
</reference>
<comment type="caution">
    <text evidence="2">The sequence shown here is derived from an EMBL/GenBank/DDBJ whole genome shotgun (WGS) entry which is preliminary data.</text>
</comment>
<dbReference type="CDD" id="cd00299">
    <property type="entry name" value="GST_C_family"/>
    <property type="match status" value="1"/>
</dbReference>
<name>A0A318ECQ7_9GAMM</name>
<organism evidence="2 3">
    <name type="scientific">Sinimarinibacterium flocculans</name>
    <dbReference type="NCBI Taxonomy" id="985250"/>
    <lineage>
        <taxon>Bacteria</taxon>
        <taxon>Pseudomonadati</taxon>
        <taxon>Pseudomonadota</taxon>
        <taxon>Gammaproteobacteria</taxon>
        <taxon>Nevskiales</taxon>
        <taxon>Nevskiaceae</taxon>
        <taxon>Sinimarinibacterium</taxon>
    </lineage>
</organism>
<dbReference type="RefSeq" id="WP_110263945.1">
    <property type="nucleotide sequence ID" value="NZ_CAWNXA010000002.1"/>
</dbReference>
<proteinExistence type="predicted"/>
<dbReference type="InterPro" id="IPR036282">
    <property type="entry name" value="Glutathione-S-Trfase_C_sf"/>
</dbReference>
<dbReference type="AlphaFoldDB" id="A0A318ECQ7"/>
<dbReference type="SUPFAM" id="SSF52833">
    <property type="entry name" value="Thioredoxin-like"/>
    <property type="match status" value="1"/>
</dbReference>
<evidence type="ECO:0000259" key="1">
    <source>
        <dbReference type="Pfam" id="PF13417"/>
    </source>
</evidence>